<accession>A0A128FJX3</accession>
<name>A0A128FJX3_9GAMM</name>
<organism evidence="1 2">
    <name type="scientific">Grimontia marina</name>
    <dbReference type="NCBI Taxonomy" id="646534"/>
    <lineage>
        <taxon>Bacteria</taxon>
        <taxon>Pseudomonadati</taxon>
        <taxon>Pseudomonadota</taxon>
        <taxon>Gammaproteobacteria</taxon>
        <taxon>Vibrionales</taxon>
        <taxon>Vibrionaceae</taxon>
        <taxon>Grimontia</taxon>
    </lineage>
</organism>
<reference evidence="2" key="1">
    <citation type="submission" date="2016-02" db="EMBL/GenBank/DDBJ databases">
        <authorList>
            <person name="Rodrigo-Torres Lidia"/>
            <person name="Arahal R.David."/>
        </authorList>
    </citation>
    <scope>NUCLEOTIDE SEQUENCE [LARGE SCALE GENOMIC DNA]</scope>
    <source>
        <strain evidence="2">CECT 8713</strain>
    </source>
</reference>
<proteinExistence type="predicted"/>
<sequence length="112" mass="12167">MTTGNQLIVVNDYLQLHIVIAQLRRVNHTVVRVVVIDDGHRRCTGVGGGIDFRRITASRRDVTVTVGLGRRYRNGIAFGDHFGPGNGAIVVAKAGYGITVAVNHHRVTVVVE</sequence>
<dbReference type="AlphaFoldDB" id="A0A128FJX3"/>
<evidence type="ECO:0000313" key="2">
    <source>
        <dbReference type="Proteomes" id="UP000073601"/>
    </source>
</evidence>
<gene>
    <name evidence="1" type="ORF">GMA8713_05144</name>
</gene>
<evidence type="ECO:0000313" key="1">
    <source>
        <dbReference type="EMBL" id="CZF87098.1"/>
    </source>
</evidence>
<dbReference type="Proteomes" id="UP000073601">
    <property type="component" value="Unassembled WGS sequence"/>
</dbReference>
<dbReference type="EMBL" id="FIZY01000144">
    <property type="protein sequence ID" value="CZF87098.1"/>
    <property type="molecule type" value="Genomic_DNA"/>
</dbReference>
<protein>
    <submittedName>
        <fullName evidence="1">Uncharacterized protein</fullName>
    </submittedName>
</protein>
<keyword evidence="2" id="KW-1185">Reference proteome</keyword>